<accession>A0A096DKX9</accession>
<evidence type="ECO:0000256" key="2">
    <source>
        <dbReference type="ARBA" id="ARBA00022475"/>
    </source>
</evidence>
<evidence type="ECO:0000256" key="4">
    <source>
        <dbReference type="ARBA" id="ARBA00022989"/>
    </source>
</evidence>
<feature type="transmembrane region" description="Helical" evidence="6">
    <location>
        <begin position="258"/>
        <end position="278"/>
    </location>
</feature>
<evidence type="ECO:0000313" key="9">
    <source>
        <dbReference type="Proteomes" id="UP000029622"/>
    </source>
</evidence>
<feature type="transmembrane region" description="Helical" evidence="6">
    <location>
        <begin position="63"/>
        <end position="82"/>
    </location>
</feature>
<comment type="caution">
    <text evidence="8">The sequence shown here is derived from an EMBL/GenBank/DDBJ whole genome shotgun (WGS) entry which is preliminary data.</text>
</comment>
<dbReference type="InterPro" id="IPR018461">
    <property type="entry name" value="Na/H_Antiport_NhaC-like_C"/>
</dbReference>
<keyword evidence="4 6" id="KW-1133">Transmembrane helix</keyword>
<evidence type="ECO:0000256" key="1">
    <source>
        <dbReference type="ARBA" id="ARBA00004651"/>
    </source>
</evidence>
<reference evidence="8 9" key="1">
    <citation type="submission" date="2013-12" db="EMBL/GenBank/DDBJ databases">
        <title>Draft genome sequence of Caloranaerobacter sp. H53214.</title>
        <authorList>
            <person name="Jiang L.J."/>
            <person name="Shao Z.Z."/>
            <person name="Long M.N."/>
        </authorList>
    </citation>
    <scope>NUCLEOTIDE SEQUENCE [LARGE SCALE GENOMIC DNA]</scope>
    <source>
        <strain evidence="8 9">H53214</strain>
    </source>
</reference>
<comment type="subcellular location">
    <subcellularLocation>
        <location evidence="1">Cell membrane</location>
        <topology evidence="1">Multi-pass membrane protein</topology>
    </subcellularLocation>
</comment>
<keyword evidence="3 6" id="KW-0812">Transmembrane</keyword>
<feature type="transmembrane region" description="Helical" evidence="6">
    <location>
        <begin position="372"/>
        <end position="390"/>
    </location>
</feature>
<dbReference type="Pfam" id="PF03553">
    <property type="entry name" value="Na_H_antiporter"/>
    <property type="match status" value="1"/>
</dbReference>
<dbReference type="Proteomes" id="UP000029622">
    <property type="component" value="Unassembled WGS sequence"/>
</dbReference>
<feature type="transmembrane region" description="Helical" evidence="6">
    <location>
        <begin position="107"/>
        <end position="126"/>
    </location>
</feature>
<feature type="transmembrane region" description="Helical" evidence="6">
    <location>
        <begin position="488"/>
        <end position="505"/>
    </location>
</feature>
<feature type="transmembrane region" description="Helical" evidence="6">
    <location>
        <begin position="198"/>
        <end position="218"/>
    </location>
</feature>
<name>A0A096DKX9_9FIRM</name>
<feature type="transmembrane region" description="Helical" evidence="6">
    <location>
        <begin position="330"/>
        <end position="352"/>
    </location>
</feature>
<keyword evidence="2" id="KW-1003">Cell membrane</keyword>
<evidence type="ECO:0000313" key="8">
    <source>
        <dbReference type="EMBL" id="KGG79946.1"/>
    </source>
</evidence>
<dbReference type="PANTHER" id="PTHR43478:SF1">
    <property type="entry name" value="NA+_H+ ANTIPORTER NHAC-LIKE C-TERMINAL DOMAIN-CONTAINING PROTEIN"/>
    <property type="match status" value="1"/>
</dbReference>
<dbReference type="PANTHER" id="PTHR43478">
    <property type="entry name" value="NA+/H+ ANTIPORTER-RELATED"/>
    <property type="match status" value="1"/>
</dbReference>
<feature type="transmembrane region" description="Helical" evidence="6">
    <location>
        <begin position="298"/>
        <end position="318"/>
    </location>
</feature>
<dbReference type="STRING" id="1156417.Y919_09045"/>
<proteinExistence type="predicted"/>
<gene>
    <name evidence="8" type="ORF">Y919_09045</name>
</gene>
<organism evidence="8 9">
    <name type="scientific">Caloranaerobacter azorensis H53214</name>
    <dbReference type="NCBI Taxonomy" id="1156417"/>
    <lineage>
        <taxon>Bacteria</taxon>
        <taxon>Bacillati</taxon>
        <taxon>Bacillota</taxon>
        <taxon>Tissierellia</taxon>
        <taxon>Tissierellales</taxon>
        <taxon>Thermohalobacteraceae</taxon>
        <taxon>Caloranaerobacter</taxon>
    </lineage>
</organism>
<feature type="transmembrane region" description="Helical" evidence="6">
    <location>
        <begin position="12"/>
        <end position="42"/>
    </location>
</feature>
<keyword evidence="5 6" id="KW-0472">Membrane</keyword>
<feature type="domain" description="Na+/H+ antiporter NhaC-like C-terminal" evidence="7">
    <location>
        <begin position="160"/>
        <end position="477"/>
    </location>
</feature>
<evidence type="ECO:0000259" key="7">
    <source>
        <dbReference type="Pfam" id="PF03553"/>
    </source>
</evidence>
<dbReference type="RefSeq" id="WP_035164126.1">
    <property type="nucleotide sequence ID" value="NZ_AZTB01000048.1"/>
</dbReference>
<feature type="transmembrane region" description="Helical" evidence="6">
    <location>
        <begin position="147"/>
        <end position="168"/>
    </location>
</feature>
<dbReference type="EMBL" id="AZTB01000048">
    <property type="protein sequence ID" value="KGG79946.1"/>
    <property type="molecule type" value="Genomic_DNA"/>
</dbReference>
<evidence type="ECO:0000256" key="3">
    <source>
        <dbReference type="ARBA" id="ARBA00022692"/>
    </source>
</evidence>
<protein>
    <submittedName>
        <fullName evidence="8">Na+/H+ antiporter</fullName>
    </submittedName>
</protein>
<evidence type="ECO:0000256" key="6">
    <source>
        <dbReference type="SAM" id="Phobius"/>
    </source>
</evidence>
<feature type="transmembrane region" description="Helical" evidence="6">
    <location>
        <begin position="464"/>
        <end position="482"/>
    </location>
</feature>
<evidence type="ECO:0000256" key="5">
    <source>
        <dbReference type="ARBA" id="ARBA00023136"/>
    </source>
</evidence>
<sequence length="511" mass="55093">MQYGWLSIIPPILAIILSWITQEVLLSLFISVFIGATILAGFNPLIGFSKTLNTYIVGSLTDSWNASILIFCLSIGGFISILSKNGGTNGIANLVVSRAKNSKSTLFATWLMGILIFFDDYANSLIVGNTMRNITDKMRISREKLAYIVDSTAAPVSSIALISTWVGFETGLIKNSLAKINIDLNAYSVFWQTIPYRFYSLLALVFVLIVIFTGRDFGAMARAERRTYKTGKVLDDNATPLVSDEISSLNTKVKHERWYNAVIPIISVLLITIVGLYINGGGLEGNSIKDAFGNADSSVVLLWASFGGTLVAIVMTLLQRLLTLKEVMDAWVSGVKSMTTASIILILAWSLGDINNNLGTAKFIANIAKNSLPSYLLPLMMFIIPAIIAFSTGTSWGANSIVMPLAIPLAMQIGGNELLIPTIGAVLTGAVFGDHCSPISDTTIMSSISTACDHIAHVKTQLPYALTVALVAILVGFIPVGFGFNPYISLLVGIIILFGIQYLFGSKVAEE</sequence>
<dbReference type="GO" id="GO:0005886">
    <property type="term" value="C:plasma membrane"/>
    <property type="evidence" value="ECO:0007669"/>
    <property type="project" value="UniProtKB-SubCell"/>
</dbReference>
<dbReference type="AlphaFoldDB" id="A0A096DKX9"/>